<keyword evidence="9" id="KW-1185">Reference proteome</keyword>
<dbReference type="GeneID" id="28738693"/>
<feature type="binding site" evidence="5">
    <location>
        <position position="168"/>
    </location>
    <ligand>
        <name>glyoxylate</name>
        <dbReference type="ChEBI" id="CHEBI:36655"/>
    </ligand>
</feature>
<dbReference type="PROSITE" id="PS51349">
    <property type="entry name" value="FMN_HYDROXY_ACID_DH_2"/>
    <property type="match status" value="1"/>
</dbReference>
<dbReference type="Proteomes" id="UP000038010">
    <property type="component" value="Unassembled WGS sequence"/>
</dbReference>
<dbReference type="GO" id="GO:0004497">
    <property type="term" value="F:monooxygenase activity"/>
    <property type="evidence" value="ECO:0007669"/>
    <property type="project" value="UniProtKB-KW"/>
</dbReference>
<feature type="domain" description="FMN hydroxy acid dehydrogenase" evidence="7">
    <location>
        <begin position="35"/>
        <end position="414"/>
    </location>
</feature>
<comment type="similarity">
    <text evidence="3">Belongs to the FMN-dependent alpha-hydroxy acid dehydrogenase family.</text>
</comment>
<reference evidence="8 9" key="1">
    <citation type="submission" date="2015-06" db="EMBL/GenBank/DDBJ databases">
        <title>Draft genome of the ant-associated black yeast Phialophora attae CBS 131958.</title>
        <authorList>
            <person name="Moreno L.F."/>
            <person name="Stielow B.J."/>
            <person name="de Hoog S."/>
            <person name="Vicente V.A."/>
            <person name="Weiss V.A."/>
            <person name="de Vries M."/>
            <person name="Cruz L.M."/>
            <person name="Souza E.M."/>
        </authorList>
    </citation>
    <scope>NUCLEOTIDE SEQUENCE [LARGE SCALE GENOMIC DNA]</scope>
    <source>
        <strain evidence="8 9">CBS 131958</strain>
    </source>
</reference>
<dbReference type="InterPro" id="IPR037396">
    <property type="entry name" value="FMN_HAD"/>
</dbReference>
<name>A0A0N1HVY0_9EURO</name>
<feature type="binding site" evidence="5">
    <location>
        <begin position="115"/>
        <end position="117"/>
    </location>
    <ligand>
        <name>FMN</name>
        <dbReference type="ChEBI" id="CHEBI:58210"/>
    </ligand>
</feature>
<dbReference type="GO" id="GO:0010181">
    <property type="term" value="F:FMN binding"/>
    <property type="evidence" value="ECO:0007669"/>
    <property type="project" value="InterPro"/>
</dbReference>
<dbReference type="CDD" id="cd03332">
    <property type="entry name" value="LMO_FMN"/>
    <property type="match status" value="1"/>
</dbReference>
<evidence type="ECO:0000259" key="7">
    <source>
        <dbReference type="PROSITE" id="PS51349"/>
    </source>
</evidence>
<dbReference type="InterPro" id="IPR008259">
    <property type="entry name" value="FMN_hydac_DH_AS"/>
</dbReference>
<evidence type="ECO:0000256" key="2">
    <source>
        <dbReference type="ARBA" id="ARBA00023002"/>
    </source>
</evidence>
<keyword evidence="8" id="KW-0503">Monooxygenase</keyword>
<feature type="compositionally biased region" description="Polar residues" evidence="6">
    <location>
        <begin position="1"/>
        <end position="18"/>
    </location>
</feature>
<dbReference type="Gene3D" id="3.20.20.70">
    <property type="entry name" value="Aldolase class I"/>
    <property type="match status" value="1"/>
</dbReference>
<evidence type="ECO:0000256" key="6">
    <source>
        <dbReference type="SAM" id="MobiDB-lite"/>
    </source>
</evidence>
<dbReference type="SUPFAM" id="SSF51395">
    <property type="entry name" value="FMN-linked oxidoreductases"/>
    <property type="match status" value="1"/>
</dbReference>
<feature type="binding site" evidence="5">
    <location>
        <position position="205"/>
    </location>
    <ligand>
        <name>glyoxylate</name>
        <dbReference type="ChEBI" id="CHEBI:36655"/>
    </ligand>
</feature>
<feature type="binding site" evidence="5">
    <location>
        <begin position="340"/>
        <end position="344"/>
    </location>
    <ligand>
        <name>FMN</name>
        <dbReference type="ChEBI" id="CHEBI:58210"/>
    </ligand>
</feature>
<dbReference type="RefSeq" id="XP_018004106.1">
    <property type="nucleotide sequence ID" value="XM_018146813.1"/>
</dbReference>
<dbReference type="InterPro" id="IPR037350">
    <property type="entry name" value="LMO_FMN"/>
</dbReference>
<proteinExistence type="inferred from homology"/>
<dbReference type="PANTHER" id="PTHR10578">
    <property type="entry name" value="S -2-HYDROXY-ACID OXIDASE-RELATED"/>
    <property type="match status" value="1"/>
</dbReference>
<dbReference type="STRING" id="1664694.A0A0N1HVY0"/>
<dbReference type="InterPro" id="IPR000262">
    <property type="entry name" value="FMN-dep_DH"/>
</dbReference>
<evidence type="ECO:0000256" key="3">
    <source>
        <dbReference type="ARBA" id="ARBA00024042"/>
    </source>
</evidence>
<feature type="binding site" evidence="5">
    <location>
        <position position="285"/>
    </location>
    <ligand>
        <name>FMN</name>
        <dbReference type="ChEBI" id="CHEBI:58210"/>
    </ligand>
</feature>
<feature type="binding site" evidence="5">
    <location>
        <position position="312"/>
    </location>
    <ligand>
        <name>glyoxylate</name>
        <dbReference type="ChEBI" id="CHEBI:36655"/>
    </ligand>
</feature>
<dbReference type="PANTHER" id="PTHR10578:SF143">
    <property type="entry name" value="FMN-DEPENDENT ALPHA-HYDROXY ACID DEHYDROGENASE PB1A11.03"/>
    <property type="match status" value="1"/>
</dbReference>
<feature type="active site" description="Proton acceptor" evidence="4">
    <location>
        <position position="309"/>
    </location>
</feature>
<keyword evidence="5" id="KW-0288">FMN</keyword>
<dbReference type="InterPro" id="IPR013785">
    <property type="entry name" value="Aldolase_TIM"/>
</dbReference>
<dbReference type="PROSITE" id="PS00557">
    <property type="entry name" value="FMN_HYDROXY_ACID_DH_1"/>
    <property type="match status" value="1"/>
</dbReference>
<evidence type="ECO:0000256" key="4">
    <source>
        <dbReference type="PIRSR" id="PIRSR000138-1"/>
    </source>
</evidence>
<dbReference type="Pfam" id="PF01070">
    <property type="entry name" value="FMN_dh"/>
    <property type="match status" value="1"/>
</dbReference>
<feature type="binding site" evidence="5">
    <location>
        <position position="307"/>
    </location>
    <ligand>
        <name>FMN</name>
        <dbReference type="ChEBI" id="CHEBI:58210"/>
    </ligand>
</feature>
<feature type="binding site" evidence="5">
    <location>
        <position position="61"/>
    </location>
    <ligand>
        <name>glyoxylate</name>
        <dbReference type="ChEBI" id="CHEBI:36655"/>
    </ligand>
</feature>
<protein>
    <submittedName>
        <fullName evidence="8">Putative lactate 2-monooxygenase</fullName>
    </submittedName>
</protein>
<evidence type="ECO:0000313" key="8">
    <source>
        <dbReference type="EMBL" id="KPI44143.1"/>
    </source>
</evidence>
<feature type="binding site" evidence="5">
    <location>
        <position position="196"/>
    </location>
    <ligand>
        <name>FMN</name>
        <dbReference type="ChEBI" id="CHEBI:58210"/>
    </ligand>
</feature>
<gene>
    <name evidence="8" type="ORF">AB675_6515</name>
</gene>
<keyword evidence="2" id="KW-0560">Oxidoreductase</keyword>
<organism evidence="8 9">
    <name type="scientific">Cyphellophora attinorum</name>
    <dbReference type="NCBI Taxonomy" id="1664694"/>
    <lineage>
        <taxon>Eukaryota</taxon>
        <taxon>Fungi</taxon>
        <taxon>Dikarya</taxon>
        <taxon>Ascomycota</taxon>
        <taxon>Pezizomycotina</taxon>
        <taxon>Eurotiomycetes</taxon>
        <taxon>Chaetothyriomycetidae</taxon>
        <taxon>Chaetothyriales</taxon>
        <taxon>Cyphellophoraceae</taxon>
        <taxon>Cyphellophora</taxon>
    </lineage>
</organism>
<dbReference type="PIRSF" id="PIRSF000138">
    <property type="entry name" value="Al-hdrx_acd_dh"/>
    <property type="match status" value="1"/>
</dbReference>
<evidence type="ECO:0000313" key="9">
    <source>
        <dbReference type="Proteomes" id="UP000038010"/>
    </source>
</evidence>
<dbReference type="AlphaFoldDB" id="A0A0N1HVY0"/>
<dbReference type="VEuPathDB" id="FungiDB:AB675_6515"/>
<accession>A0A0N1HVY0</accession>
<evidence type="ECO:0000256" key="5">
    <source>
        <dbReference type="PIRSR" id="PIRSR000138-2"/>
    </source>
</evidence>
<keyword evidence="5" id="KW-0285">Flavoprotein</keyword>
<comment type="caution">
    <text evidence="8">The sequence shown here is derived from an EMBL/GenBank/DDBJ whole genome shotgun (WGS) entry which is preliminary data.</text>
</comment>
<dbReference type="OrthoDB" id="25826at2759"/>
<sequence length="417" mass="45688">MADTQAFSSLPGDNNTELRTTDYEDEVYQRGLQFSRPPFTFKSLDWEGLAMQRMSAESTGYLVGNAGTGETATKNRKAFERWSLVPQRLIETEKLPRLSTQILGHRMPVPFAMAPVGVQRTFNPEGEIAAARAASDQHVPFIMSSASSASVEDVAAANGSGTRWYQLYWPSNKDYDITRSILKRAKDAGFSALFVTLDTYVLGWRPSDMDNGYNPFLRSDRVGVAVGFSDPVFRKQFRERYGNEIEDDQGLAAALWTRTIFPRYSHSWEDLQLLREAWDGPIVLKGIQSVADARKAVEAGVQGIVVSNHGGRQTDGGVSSLGMLPRIVDAVGGDLEVFFDSGIRCGADIAKALALGANMCLVGRPYIYGLVLGGEAGVSHVLKTLAGDLQLTLHLSGIPSSAPEHLGRHRLIREDEL</sequence>
<feature type="binding site" evidence="5">
    <location>
        <position position="309"/>
    </location>
    <ligand>
        <name>glyoxylate</name>
        <dbReference type="ChEBI" id="CHEBI:36655"/>
    </ligand>
</feature>
<evidence type="ECO:0000256" key="1">
    <source>
        <dbReference type="ARBA" id="ARBA00001917"/>
    </source>
</evidence>
<feature type="binding site" evidence="5">
    <location>
        <position position="144"/>
    </location>
    <ligand>
        <name>FMN</name>
        <dbReference type="ChEBI" id="CHEBI:58210"/>
    </ligand>
</feature>
<feature type="binding site" evidence="5">
    <location>
        <begin position="363"/>
        <end position="364"/>
    </location>
    <ligand>
        <name>FMN</name>
        <dbReference type="ChEBI" id="CHEBI:58210"/>
    </ligand>
</feature>
<dbReference type="InterPro" id="IPR012133">
    <property type="entry name" value="Alpha-hydoxy_acid_DH_FMN"/>
</dbReference>
<feature type="region of interest" description="Disordered" evidence="6">
    <location>
        <begin position="1"/>
        <end position="20"/>
    </location>
</feature>
<feature type="binding site" evidence="5">
    <location>
        <position position="166"/>
    </location>
    <ligand>
        <name>FMN</name>
        <dbReference type="ChEBI" id="CHEBI:58210"/>
    </ligand>
</feature>
<dbReference type="EMBL" id="LFJN01000004">
    <property type="protein sequence ID" value="KPI44143.1"/>
    <property type="molecule type" value="Genomic_DNA"/>
</dbReference>
<comment type="cofactor">
    <cofactor evidence="1">
        <name>FMN</name>
        <dbReference type="ChEBI" id="CHEBI:58210"/>
    </cofactor>
</comment>